<evidence type="ECO:0000256" key="1">
    <source>
        <dbReference type="SAM" id="Phobius"/>
    </source>
</evidence>
<keyword evidence="1" id="KW-1133">Transmembrane helix</keyword>
<keyword evidence="1" id="KW-0472">Membrane</keyword>
<sequence length="148" mass="14919">MNNKIVAGIAGVVVIVGLAFYGGMAYGKSASPTRGQFGNGQLMGNLDGARGSLTKGGMNGGGITFGEIISKDAGSVTIKMQDGSTKIVLVATSTQIMKSLTGSLNDLTNGINVTITGTTNSDGSVSAQSVQIRPEGFTSFGGPPRTNQ</sequence>
<proteinExistence type="predicted"/>
<evidence type="ECO:0000313" key="3">
    <source>
        <dbReference type="Proteomes" id="UP000177565"/>
    </source>
</evidence>
<dbReference type="EMBL" id="MHRQ01000001">
    <property type="protein sequence ID" value="OHA27457.1"/>
    <property type="molecule type" value="Genomic_DNA"/>
</dbReference>
<protein>
    <recommendedName>
        <fullName evidence="4">DUF5666 domain-containing protein</fullName>
    </recommendedName>
</protein>
<organism evidence="2 3">
    <name type="scientific">Candidatus Taylorbacteria bacterium RIFCSPHIGHO2_02_FULL_46_13</name>
    <dbReference type="NCBI Taxonomy" id="1802312"/>
    <lineage>
        <taxon>Bacteria</taxon>
        <taxon>Candidatus Tayloriibacteriota</taxon>
    </lineage>
</organism>
<dbReference type="STRING" id="1802312.A3C06_03370"/>
<name>A0A1G2MUA3_9BACT</name>
<comment type="caution">
    <text evidence="2">The sequence shown here is derived from an EMBL/GenBank/DDBJ whole genome shotgun (WGS) entry which is preliminary data.</text>
</comment>
<evidence type="ECO:0000313" key="2">
    <source>
        <dbReference type="EMBL" id="OHA27457.1"/>
    </source>
</evidence>
<evidence type="ECO:0008006" key="4">
    <source>
        <dbReference type="Google" id="ProtNLM"/>
    </source>
</evidence>
<dbReference type="Proteomes" id="UP000177565">
    <property type="component" value="Unassembled WGS sequence"/>
</dbReference>
<accession>A0A1G2MUA3</accession>
<dbReference type="AlphaFoldDB" id="A0A1G2MUA3"/>
<gene>
    <name evidence="2" type="ORF">A3C06_03370</name>
</gene>
<reference evidence="2 3" key="1">
    <citation type="journal article" date="2016" name="Nat. Commun.">
        <title>Thousands of microbial genomes shed light on interconnected biogeochemical processes in an aquifer system.</title>
        <authorList>
            <person name="Anantharaman K."/>
            <person name="Brown C.T."/>
            <person name="Hug L.A."/>
            <person name="Sharon I."/>
            <person name="Castelle C.J."/>
            <person name="Probst A.J."/>
            <person name="Thomas B.C."/>
            <person name="Singh A."/>
            <person name="Wilkins M.J."/>
            <person name="Karaoz U."/>
            <person name="Brodie E.L."/>
            <person name="Williams K.H."/>
            <person name="Hubbard S.S."/>
            <person name="Banfield J.F."/>
        </authorList>
    </citation>
    <scope>NUCLEOTIDE SEQUENCE [LARGE SCALE GENOMIC DNA]</scope>
</reference>
<keyword evidence="1" id="KW-0812">Transmembrane</keyword>
<feature type="transmembrane region" description="Helical" evidence="1">
    <location>
        <begin position="6"/>
        <end position="26"/>
    </location>
</feature>